<dbReference type="InterPro" id="IPR056779">
    <property type="entry name" value="Csf1_C"/>
</dbReference>
<keyword evidence="6" id="KW-1185">Reference proteome</keyword>
<dbReference type="EMBL" id="MU006100">
    <property type="protein sequence ID" value="KAF2837223.1"/>
    <property type="molecule type" value="Genomic_DNA"/>
</dbReference>
<gene>
    <name evidence="5" type="ORF">M501DRAFT_995767</name>
</gene>
<evidence type="ECO:0000256" key="1">
    <source>
        <dbReference type="SAM" id="MobiDB-lite"/>
    </source>
</evidence>
<dbReference type="InterPro" id="IPR029636">
    <property type="entry name" value="Csf1"/>
</dbReference>
<comment type="caution">
    <text evidence="5">The sequence shown here is derived from an EMBL/GenBank/DDBJ whole genome shotgun (WGS) entry which is preliminary data.</text>
</comment>
<evidence type="ECO:0000259" key="4">
    <source>
        <dbReference type="Pfam" id="PF25038"/>
    </source>
</evidence>
<dbReference type="PANTHER" id="PTHR32085:SF3">
    <property type="entry name" value="PROTEIN CSF1"/>
    <property type="match status" value="1"/>
</dbReference>
<feature type="region of interest" description="Disordered" evidence="1">
    <location>
        <begin position="189"/>
        <end position="226"/>
    </location>
</feature>
<evidence type="ECO:0000313" key="5">
    <source>
        <dbReference type="EMBL" id="KAF2837223.1"/>
    </source>
</evidence>
<dbReference type="InterPro" id="IPR048636">
    <property type="entry name" value="Csf1_N"/>
</dbReference>
<dbReference type="Proteomes" id="UP000799429">
    <property type="component" value="Unassembled WGS sequence"/>
</dbReference>
<feature type="compositionally biased region" description="Basic and acidic residues" evidence="1">
    <location>
        <begin position="133"/>
        <end position="152"/>
    </location>
</feature>
<feature type="domain" description="Csf1 C-terminal region" evidence="4">
    <location>
        <begin position="2491"/>
        <end position="3227"/>
    </location>
</feature>
<feature type="region of interest" description="Disordered" evidence="1">
    <location>
        <begin position="1221"/>
        <end position="1283"/>
    </location>
</feature>
<organism evidence="5 6">
    <name type="scientific">Patellaria atrata CBS 101060</name>
    <dbReference type="NCBI Taxonomy" id="1346257"/>
    <lineage>
        <taxon>Eukaryota</taxon>
        <taxon>Fungi</taxon>
        <taxon>Dikarya</taxon>
        <taxon>Ascomycota</taxon>
        <taxon>Pezizomycotina</taxon>
        <taxon>Dothideomycetes</taxon>
        <taxon>Dothideomycetes incertae sedis</taxon>
        <taxon>Patellariales</taxon>
        <taxon>Patellariaceae</taxon>
        <taxon>Patellaria</taxon>
    </lineage>
</organism>
<feature type="region of interest" description="Disordered" evidence="1">
    <location>
        <begin position="1303"/>
        <end position="1331"/>
    </location>
</feature>
<accession>A0A9P4VN04</accession>
<protein>
    <recommendedName>
        <fullName evidence="7">Fermentation associated protein</fullName>
    </recommendedName>
</protein>
<feature type="compositionally biased region" description="Polar residues" evidence="1">
    <location>
        <begin position="1226"/>
        <end position="1240"/>
    </location>
</feature>
<keyword evidence="2" id="KW-0472">Membrane</keyword>
<name>A0A9P4VN04_9PEZI</name>
<dbReference type="GO" id="GO:0006113">
    <property type="term" value="P:fermentation"/>
    <property type="evidence" value="ECO:0007669"/>
    <property type="project" value="InterPro"/>
</dbReference>
<dbReference type="GO" id="GO:0016020">
    <property type="term" value="C:membrane"/>
    <property type="evidence" value="ECO:0007669"/>
    <property type="project" value="InterPro"/>
</dbReference>
<feature type="region of interest" description="Disordered" evidence="1">
    <location>
        <begin position="124"/>
        <end position="152"/>
    </location>
</feature>
<dbReference type="Pfam" id="PF25038">
    <property type="entry name" value="Csf1_C"/>
    <property type="match status" value="1"/>
</dbReference>
<dbReference type="PANTHER" id="PTHR32085">
    <property type="entry name" value="PROTEIN CSF1"/>
    <property type="match status" value="1"/>
</dbReference>
<feature type="region of interest" description="Disordered" evidence="1">
    <location>
        <begin position="555"/>
        <end position="577"/>
    </location>
</feature>
<evidence type="ECO:0000259" key="3">
    <source>
        <dbReference type="Pfam" id="PF21678"/>
    </source>
</evidence>
<evidence type="ECO:0000313" key="6">
    <source>
        <dbReference type="Proteomes" id="UP000799429"/>
    </source>
</evidence>
<dbReference type="OrthoDB" id="10051416at2759"/>
<evidence type="ECO:0000256" key="2">
    <source>
        <dbReference type="SAM" id="Phobius"/>
    </source>
</evidence>
<keyword evidence="2" id="KW-1133">Transmembrane helix</keyword>
<dbReference type="Pfam" id="PF21678">
    <property type="entry name" value="Csf1_N"/>
    <property type="match status" value="2"/>
</dbReference>
<feature type="domain" description="Csf1 N-terminal" evidence="3">
    <location>
        <begin position="142"/>
        <end position="554"/>
    </location>
</feature>
<proteinExistence type="predicted"/>
<evidence type="ECO:0008006" key="7">
    <source>
        <dbReference type="Google" id="ProtNLM"/>
    </source>
</evidence>
<keyword evidence="2" id="KW-0812">Transmembrane</keyword>
<feature type="compositionally biased region" description="Polar residues" evidence="1">
    <location>
        <begin position="195"/>
        <end position="213"/>
    </location>
</feature>
<reference evidence="5" key="1">
    <citation type="journal article" date="2020" name="Stud. Mycol.">
        <title>101 Dothideomycetes genomes: a test case for predicting lifestyles and emergence of pathogens.</title>
        <authorList>
            <person name="Haridas S."/>
            <person name="Albert R."/>
            <person name="Binder M."/>
            <person name="Bloem J."/>
            <person name="Labutti K."/>
            <person name="Salamov A."/>
            <person name="Andreopoulos B."/>
            <person name="Baker S."/>
            <person name="Barry K."/>
            <person name="Bills G."/>
            <person name="Bluhm B."/>
            <person name="Cannon C."/>
            <person name="Castanera R."/>
            <person name="Culley D."/>
            <person name="Daum C."/>
            <person name="Ezra D."/>
            <person name="Gonzalez J."/>
            <person name="Henrissat B."/>
            <person name="Kuo A."/>
            <person name="Liang C."/>
            <person name="Lipzen A."/>
            <person name="Lutzoni F."/>
            <person name="Magnuson J."/>
            <person name="Mondo S."/>
            <person name="Nolan M."/>
            <person name="Ohm R."/>
            <person name="Pangilinan J."/>
            <person name="Park H.-J."/>
            <person name="Ramirez L."/>
            <person name="Alfaro M."/>
            <person name="Sun H."/>
            <person name="Tritt A."/>
            <person name="Yoshinaga Y."/>
            <person name="Zwiers L.-H."/>
            <person name="Turgeon B."/>
            <person name="Goodwin S."/>
            <person name="Spatafora J."/>
            <person name="Crous P."/>
            <person name="Grigoriev I."/>
        </authorList>
    </citation>
    <scope>NUCLEOTIDE SEQUENCE</scope>
    <source>
        <strain evidence="5">CBS 101060</strain>
    </source>
</reference>
<sequence length="3230" mass="359204">MSSGGLTAEPLRGDGSFNWVYLVELLVCGILTIFFLYYFNRLFATVLSYAIRAYTWHQYRVYVDIQSLQISLLAGRVFFRDIRYHGQNQTILVHGGYITWRYWLRKVKKPEFCSNGTTSRKESLCNLASPSHSEMRSRSRSLGKEERGGKESLPDLPCRISIKASGVEVFLYNRSPIYDSIIENIAKAKKRKETSPNTQAQHSNSEGQKSQGSAHGHISPESTHIKPVERATETTYGADGAIGAAALNSDLKPEIPAILGLFPIHIHCNKGAIVVGNENTKAIITAKFDSAWGEFDAGESGPLDIYKQIFRFDFTHPVIQMRPNPDFKGLQLATAANLKKEVNSDIPPDVTEESSKPHKSHRMLLALQNLSPLFRRSFDSIATKNTSGKGPSLIPPPIPGEERWKGLTRYLDDTQHNEHDEWSGIEYANSSTIADCPRLSMTFYWDIPGFVPHDLDQSRLPLDNTDINGTTPPDYGLDLHIHGGTITYGPWADRHRVNFQNFFFPGSYTDVIPAELLHSGDTRVLSVFRMFLSIEEETILRIPVREPSKDWRFKGKAGAFTGDSPDGGKSGDKAKPHAKARIKSIRFKKRDAGLPGPNVRPFAWLDIKIASDTTVNYRMDMVAAKDGYHNKLDVDVPGTEISSSVNHGLLWRAGRLSLDCDLPLPLGWNQLRTWKFNILSNGLHLFILRDHLFLLTDLISDWGAGPPTDYFTFTPFKYLLNVKFDDFRMYLNTNGLNIVNDPSDIDDNNFLIMYGEELEADLTIPLDQFRPLQNEITFDVKGYKFGLDLSTPPRNTIHTFIKANNVADLDSLKLTGSHSYFTETSPSFTDVLNLNIHGTNVRLTLFGFLIEQFMKMRENYFGDDMHFKTLEEFQWLREQGDYQETQDKLEKSSKRSNDLDVILCVSVDNASVLLPSNLYTSDDHVRLDAAFASADLRFTNYYMDLMVDFSPLHASLGKYCTSTETPVESSGETQLFLQSVHIFGHRLFGLPPTEPTYVCNWDFDVGEISGELTTEFLENLGAGIRAFVFTLDDDENGLDIVKAAVIHDITFLRLQAAPMNVALLLGDEALLVRTEPINVEFNDMAGSTFSQRLQVLIPQINVGCVDAKLASRHRLQGGPRHVVETYAYFSTAIRLNMLKRKYDFSEERRKQQNHVLEHDERTHRTPFFLSVDANSKSYSRSTARTEIEIPAMPFPMVPEPVHAGGETGSIRHSITTITTGYLDGTIPSNTHSLSRPSSLDQPPKNDFGNTRSQSRESRMSVQRSEQDRLSQAKEPGGLRAPHSTMAFSSCLNTPYFTLNNVEPDMAEVPPLPDNSTRSHHSDDSTPHFNDVSSKSFDEHLVHTTFIVSVEPGIQILCKPEAVFTVANLLDSLEAKDPEALLDSFQIGVISEILGLRKVKSGKGKFVELNLRIPHASIRFLNSFQSNLEESRGRMEQDQYDFIIKRLRVALRSKTPPQGADWRDTTTLHATLGAFHAIVQGKADKVGNPECLVRLDIVDVLCWLVSADAGLLKLSFKDFEVATTSTRIEYLAPLIHRTTLLAGEFETRIVSVLREHRRRMQYLAYRLTMSGADVPDPVFLTRASYALRASKDHLRNHDSWKIIARFRYIYQCLSDEDKQELRDACADRFTCCPPDGETQIIESWDSWRAWDLSHVKNSFAMRTLFGSIAGFGVEPLHTKNPTSWTIEVRSSSIGLLVDPGPNQSEIRLRTLVVHFASVPPPSPLGLMLLESGVQIKSTTVQVHIGSILLHLNWEIAQLIEDLIKLFQAQGLTSKEDVEHSVNRIHEELDTREAHNVQFVVTTDSGNITLDTINLKCAWKSQGLKLSVVGALGATAPESLSISALLHADAASTDFSSRARRVYSALWVAPNLFISHEKHGNHSTKPVDLKIAGASKEIAMKFEDELPALIEVVDRVVNDELTYIASRLGSPTAAHDCAPEGSTKETKGGMPNITVALLMESYRIDIPLFQSLKYSISGGIGRISARPALDCDFSLKLDYDLGRQNHQILGKTFQKSGNISSWEIPPVNGQLQLVKLVDGSLDIKTVTTMRRVVFEASAIHGLLTAFNRPEIANTLEAMKEDGMILKSHAQEILSSLPGRHHPRRESSPQPTYTVQFILEGTSIIATAPTSLQGSSTANLSASLHCVHVSITNVSEELTALPDPQFKAYLRELCVQLDLLDGHGSKPCGNVRFGASFRGTTPDDNSMPSRRNYQIKSSSLEVNLFADTASTIVDVMNHLQDKLKDLDLSREKKYLRRLQAPKRKTSLLPKEDGVNDDDSSVSSALFRSAFQVELTGIQICWIVGNSVPGSSGMDVEDLVLSFKKIDLSSKRGNAAGLKIEDLRLQMVPLSQDKRQRSMNSALLPEVIFNVVYWSSSADRNFAIYAGGKSLDLQLESRFVVPANILYKSICLSTTKVQAVTASWTKTPTTTGADRRNPFGKKKLGSLLIDANFAGAVVHLHGKRGSGRSGMKPRGLKEGLTTQSGRYGQFVNEGSNSSTMLRAPGVALKVEYKDTDMDSTLNAELRINPSVNTLYPTFVPLVMDISNSIQQVVQNKDEKSISPKEFLEPRVQENLMNEDSIITADPSTILGKTRLNIGVRICRQEFSLSCQPMARVAATMKFNDVYITANSVRSDDQGHFFAVSATCDKLQASVQHVYSRDSTFSFDVDSIILSLMNSKHLSGKSGVSAILRINPVRTQINARQLQDFLLFREIWIPPEARQSPKESTTATTTGPQEYLVQRYQQVAQTTPFRWNATISISDLVVDVDLGQAIGKTSWSITNMWASSRKSSDWESNLCVGVEKIGIDAAGRMSGFVNLSGVKVRTSIKWPSNNEQKQFSPLIQASAGFDHLRVKVAFDYQAFAIADVTSFGFIMYNVHREDSTSADRLVAILDGGRVSVFCTAVSASQGLALLQALERLVQENKAAYDQSLRDIEKYLRRKSSILPSRMGSQQIIAPSPASNEMKAPISLQSDVVVTLKSLRVGIFPGSFFDKAVFLLDASDAQARFAVALKENKIHSGLGLTLGQLSIALASISNPKTAKTLGDVTVEDVVLNAAAAKGGTILRVPKVIASMQTWQAPDTNHIDYIFKSSFEGKVDVGWNYSRISTIRSMWSTHSHTLASRLGKPLPESAVKIRTSEDKDGGDLTKQPSLEKNKITAEVKLPQSKYEYLALEPPVIETPQLRDMGEATPPLEWIGLQRDRLPNVTHQIVIVSLLEVAKEVEDAYGKILGSSRG</sequence>
<feature type="transmembrane region" description="Helical" evidence="2">
    <location>
        <begin position="20"/>
        <end position="40"/>
    </location>
</feature>
<feature type="domain" description="Csf1 N-terminal" evidence="3">
    <location>
        <begin position="599"/>
        <end position="876"/>
    </location>
</feature>
<feature type="compositionally biased region" description="Basic and acidic residues" evidence="1">
    <location>
        <begin position="1253"/>
        <end position="1271"/>
    </location>
</feature>